<keyword evidence="3 5" id="KW-0472">Membrane</keyword>
<evidence type="ECO:0000256" key="4">
    <source>
        <dbReference type="ARBA" id="ARBA00023306"/>
    </source>
</evidence>
<evidence type="ECO:0000256" key="2">
    <source>
        <dbReference type="ARBA" id="ARBA00022618"/>
    </source>
</evidence>
<dbReference type="PANTHER" id="PTHR32432:SF4">
    <property type="entry name" value="CELL DIVISION PROTEIN FTSA"/>
    <property type="match status" value="1"/>
</dbReference>
<dbReference type="EMBL" id="MFJD01000006">
    <property type="protein sequence ID" value="OGG03776.1"/>
    <property type="molecule type" value="Genomic_DNA"/>
</dbReference>
<evidence type="ECO:0000256" key="3">
    <source>
        <dbReference type="ARBA" id="ARBA00023136"/>
    </source>
</evidence>
<comment type="function">
    <text evidence="5 6">Cell division protein that is involved in the assembly of the Z ring. May serve as a membrane anchor for the Z ring.</text>
</comment>
<dbReference type="AlphaFoldDB" id="A0A1F5YUK0"/>
<accession>A0A1F5YUK0</accession>
<evidence type="ECO:0000256" key="6">
    <source>
        <dbReference type="PIRNR" id="PIRNR003101"/>
    </source>
</evidence>
<dbReference type="STRING" id="1798374.A2Z33_04795"/>
<dbReference type="PIRSF" id="PIRSF003101">
    <property type="entry name" value="FtsA"/>
    <property type="match status" value="1"/>
</dbReference>
<keyword evidence="1 5" id="KW-1003">Cell membrane</keyword>
<dbReference type="InterPro" id="IPR043129">
    <property type="entry name" value="ATPase_NBD"/>
</dbReference>
<sequence length="433" mass="45295">MARDRIVSGIDIGTSKITTLIATITDEGEARVIGVSTVPSRGLRKGQVVNIEEATGAISQSLDAAERMAGASVARAFLNVGGNHISSINSHGVVAVAEPDKEITDQDVRRVIEAAKAVSLPSSREIIHVLPRGYVVDGQEGIVDPIGMSGIRLEVDTHLVTGGVTALRNLHKCVEELGVEVAGMVFSGLASAASSLSDTEKELGVVLVDIGGGTTDVALFVEGALSYSSVIPIGAINITKDLAAGLRISLESAERIKIHIGDQVKTVPAEPYEGSPKNPRQERSDEIDLSGLGLPEEMKTVSRKTLIEGIIKPRLNEIFTMVGLEIKRSGFGGMTPSGVVITGGGSLTAGAVESARRNLAMPVHIGSPKKITGLIDEITTPAFTVAAGLLIYGSKSERFDSGLSFGGFSKIRERVQIKGIAGKVIDLVKSLLP</sequence>
<dbReference type="NCBIfam" id="TIGR01174">
    <property type="entry name" value="ftsA"/>
    <property type="match status" value="1"/>
</dbReference>
<evidence type="ECO:0000313" key="9">
    <source>
        <dbReference type="EMBL" id="OGG03776.1"/>
    </source>
</evidence>
<dbReference type="Pfam" id="PF14450">
    <property type="entry name" value="FtsA"/>
    <property type="match status" value="2"/>
</dbReference>
<dbReference type="GO" id="GO:0043093">
    <property type="term" value="P:FtsZ-dependent cytokinesis"/>
    <property type="evidence" value="ECO:0007669"/>
    <property type="project" value="UniProtKB-UniRule"/>
</dbReference>
<protein>
    <recommendedName>
        <fullName evidence="5 6">Cell division protein FtsA</fullName>
    </recommendedName>
</protein>
<reference evidence="9 10" key="1">
    <citation type="journal article" date="2016" name="Nat. Commun.">
        <title>Thousands of microbial genomes shed light on interconnected biogeochemical processes in an aquifer system.</title>
        <authorList>
            <person name="Anantharaman K."/>
            <person name="Brown C.T."/>
            <person name="Hug L.A."/>
            <person name="Sharon I."/>
            <person name="Castelle C.J."/>
            <person name="Probst A.J."/>
            <person name="Thomas B.C."/>
            <person name="Singh A."/>
            <person name="Wilkins M.J."/>
            <person name="Karaoz U."/>
            <person name="Brodie E.L."/>
            <person name="Williams K.H."/>
            <person name="Hubbard S.S."/>
            <person name="Banfield J.F."/>
        </authorList>
    </citation>
    <scope>NUCLEOTIDE SEQUENCE [LARGE SCALE GENOMIC DNA]</scope>
</reference>
<comment type="similarity">
    <text evidence="5 6">Belongs to the FtsA/MreB family.</text>
</comment>
<dbReference type="HAMAP" id="MF_02033">
    <property type="entry name" value="FtsA"/>
    <property type="match status" value="1"/>
</dbReference>
<organism evidence="9 10">
    <name type="scientific">Candidatus Gottesmanbacteria bacterium RBG_16_52_11</name>
    <dbReference type="NCBI Taxonomy" id="1798374"/>
    <lineage>
        <taxon>Bacteria</taxon>
        <taxon>Candidatus Gottesmaniibacteriota</taxon>
    </lineage>
</organism>
<evidence type="ECO:0000313" key="10">
    <source>
        <dbReference type="Proteomes" id="UP000178448"/>
    </source>
</evidence>
<dbReference type="InterPro" id="IPR020823">
    <property type="entry name" value="Cell_div_FtsA"/>
</dbReference>
<dbReference type="Gene3D" id="3.30.420.40">
    <property type="match status" value="2"/>
</dbReference>
<dbReference type="GO" id="GO:0009898">
    <property type="term" value="C:cytoplasmic side of plasma membrane"/>
    <property type="evidence" value="ECO:0007669"/>
    <property type="project" value="UniProtKB-UniRule"/>
</dbReference>
<dbReference type="PANTHER" id="PTHR32432">
    <property type="entry name" value="CELL DIVISION PROTEIN FTSA-RELATED"/>
    <property type="match status" value="1"/>
</dbReference>
<evidence type="ECO:0000256" key="1">
    <source>
        <dbReference type="ARBA" id="ARBA00022475"/>
    </source>
</evidence>
<gene>
    <name evidence="5" type="primary">ftsA</name>
    <name evidence="9" type="ORF">A2Z33_04795</name>
</gene>
<dbReference type="SUPFAM" id="SSF53067">
    <property type="entry name" value="Actin-like ATPase domain"/>
    <property type="match status" value="2"/>
</dbReference>
<evidence type="ECO:0000256" key="7">
    <source>
        <dbReference type="SAM" id="MobiDB-lite"/>
    </source>
</evidence>
<keyword evidence="4 5" id="KW-0131">Cell cycle</keyword>
<evidence type="ECO:0000259" key="8">
    <source>
        <dbReference type="SMART" id="SM00842"/>
    </source>
</evidence>
<evidence type="ECO:0000256" key="5">
    <source>
        <dbReference type="HAMAP-Rule" id="MF_02033"/>
    </source>
</evidence>
<dbReference type="CDD" id="cd24048">
    <property type="entry name" value="ASKHA_NBD_FtsA"/>
    <property type="match status" value="1"/>
</dbReference>
<dbReference type="Proteomes" id="UP000178448">
    <property type="component" value="Unassembled WGS sequence"/>
</dbReference>
<dbReference type="Gene3D" id="3.30.1490.110">
    <property type="match status" value="1"/>
</dbReference>
<dbReference type="Pfam" id="PF02491">
    <property type="entry name" value="SHS2_FTSA"/>
    <property type="match status" value="1"/>
</dbReference>
<name>A0A1F5YUK0_9BACT</name>
<dbReference type="InterPro" id="IPR050696">
    <property type="entry name" value="FtsA/MreB"/>
</dbReference>
<dbReference type="GO" id="GO:0032153">
    <property type="term" value="C:cell division site"/>
    <property type="evidence" value="ECO:0007669"/>
    <property type="project" value="UniProtKB-UniRule"/>
</dbReference>
<feature type="region of interest" description="Disordered" evidence="7">
    <location>
        <begin position="267"/>
        <end position="290"/>
    </location>
</feature>
<dbReference type="SMART" id="SM00842">
    <property type="entry name" value="FtsA"/>
    <property type="match status" value="1"/>
</dbReference>
<dbReference type="InterPro" id="IPR003494">
    <property type="entry name" value="SHS2_FtsA"/>
</dbReference>
<comment type="caution">
    <text evidence="9">The sequence shown here is derived from an EMBL/GenBank/DDBJ whole genome shotgun (WGS) entry which is preliminary data.</text>
</comment>
<comment type="subunit">
    <text evidence="5">Self-interacts. Interacts with FtsZ.</text>
</comment>
<proteinExistence type="inferred from homology"/>
<feature type="domain" description="SHS2" evidence="8">
    <location>
        <begin position="7"/>
        <end position="195"/>
    </location>
</feature>
<comment type="subcellular location">
    <subcellularLocation>
        <location evidence="5">Cell membrane</location>
        <topology evidence="5">Peripheral membrane protein</topology>
        <orientation evidence="5">Cytoplasmic side</orientation>
    </subcellularLocation>
    <text evidence="5">Localizes to the Z ring in an FtsZ-dependent manner. Targeted to the membrane through a conserved C-terminal amphipathic helix.</text>
</comment>
<keyword evidence="2 5" id="KW-0132">Cell division</keyword>